<dbReference type="GO" id="GO:0044718">
    <property type="term" value="P:siderophore transmembrane transport"/>
    <property type="evidence" value="ECO:0007669"/>
    <property type="project" value="TreeGrafter"/>
</dbReference>
<dbReference type="InterPro" id="IPR039426">
    <property type="entry name" value="TonB-dep_rcpt-like"/>
</dbReference>
<dbReference type="InterPro" id="IPR008969">
    <property type="entry name" value="CarboxyPept-like_regulatory"/>
</dbReference>
<dbReference type="EMBL" id="UINC01004176">
    <property type="protein sequence ID" value="SVA12383.1"/>
    <property type="molecule type" value="Genomic_DNA"/>
</dbReference>
<dbReference type="InterPro" id="IPR037066">
    <property type="entry name" value="Plug_dom_sf"/>
</dbReference>
<proteinExistence type="predicted"/>
<dbReference type="Pfam" id="PF07715">
    <property type="entry name" value="Plug"/>
    <property type="match status" value="1"/>
</dbReference>
<dbReference type="PANTHER" id="PTHR30069">
    <property type="entry name" value="TONB-DEPENDENT OUTER MEMBRANE RECEPTOR"/>
    <property type="match status" value="1"/>
</dbReference>
<evidence type="ECO:0000256" key="5">
    <source>
        <dbReference type="ARBA" id="ARBA00023136"/>
    </source>
</evidence>
<feature type="non-terminal residue" evidence="8">
    <location>
        <position position="938"/>
    </location>
</feature>
<organism evidence="8">
    <name type="scientific">marine metagenome</name>
    <dbReference type="NCBI Taxonomy" id="408172"/>
    <lineage>
        <taxon>unclassified sequences</taxon>
        <taxon>metagenomes</taxon>
        <taxon>ecological metagenomes</taxon>
    </lineage>
</organism>
<dbReference type="InterPro" id="IPR036942">
    <property type="entry name" value="Beta-barrel_TonB_sf"/>
</dbReference>
<dbReference type="InterPro" id="IPR012910">
    <property type="entry name" value="Plug_dom"/>
</dbReference>
<gene>
    <name evidence="8" type="ORF">METZ01_LOCUS65237</name>
</gene>
<keyword evidence="3" id="KW-0812">Transmembrane</keyword>
<evidence type="ECO:0000256" key="2">
    <source>
        <dbReference type="ARBA" id="ARBA00022448"/>
    </source>
</evidence>
<sequence length="938" mass="105462">MNYKTLITFFVLTNHMVFGQSYKLEGEILDKSNQSPLSFANITLKGTSLGAASDNEGRFSIENIEAGTYTIIGSYIGYSTYKQQIIIPDTEQKRITILLEPEAIQLDEYVVTASRRRERIEDAPAAISVISKKEIRRESNTNLGDYLKGTKGIDFTQSGIDSYNMTARGFNSSFSSRLLTLTDGRMANVPSLRLTAYNVIPVSFDDVEQIEVVLGPSSALYGPNAHSGVLNIVTSSPLRSQGTKFNIQRGYLNQASTKPIEKNTFRIAHKFNNIGVKFSAVSLKGEDWNHYNEDEYEGHSPSFIGRANFVHNRIEDGAIGGESGSPRMPVEWLEGEIDDNGIDDNGNGFVDENLDWGSGDFTDWTGPKIGDGIDNRPFPDAEAGSPIIDSLMVAEALDDPYGRYFLENGIILYALGYDDVGRGYIDGIDNDGDGAIDEGIDKGIDEPGEIWFDGVDNDNDGEIDEYDEIGSEWLDRFGNYYGHWDTNKGGFGEYKFDDDGNIIFDTNSNGIYNDNWGSDEIDNDDDGMIDENDESDFVINYGGLPKLMEDANDDGIKDFPDFNVKNVRYDFRLDWEPNSDITASFSHGYAWAKNINITGIARYLADGWVYRYYQSKLRYKNLFLQTYLNTSYSGSSDHPTRNLATGSLIYDRSQKFSLQLQHYIERFNGDLRFVWGVDYFLTLPDTRGTILSDRKMSDYRDNNGNGEAGSPNHFYDENDSFFYETGESYRNIDSLNQISNYSPVAAWGSNPYDAAIFGSDNVSGAIKDKIDNDHDSDDFNDIDGNGFPWTDNNGNGLFDAGIDAIEEGARLVNGTHIFVFADGIDNDGDGKIDENIDEGIDEAAEDNRYKVNEFGAYYQLNWKINEKLEFIQATRLDVHDRLTKFIEFNNDGYNDSYSPLNWNFNFNKTDGLQVSPKVGLSYKPKENQNWRLTWAKAF</sequence>
<evidence type="ECO:0000256" key="3">
    <source>
        <dbReference type="ARBA" id="ARBA00022692"/>
    </source>
</evidence>
<dbReference type="Gene3D" id="2.170.130.10">
    <property type="entry name" value="TonB-dependent receptor, plug domain"/>
    <property type="match status" value="1"/>
</dbReference>
<keyword evidence="5" id="KW-0472">Membrane</keyword>
<accession>A0A381TEL9</accession>
<comment type="subcellular location">
    <subcellularLocation>
        <location evidence="1">Cell outer membrane</location>
        <topology evidence="1">Multi-pass membrane protein</topology>
    </subcellularLocation>
</comment>
<dbReference type="GO" id="GO:0015344">
    <property type="term" value="F:siderophore uptake transmembrane transporter activity"/>
    <property type="evidence" value="ECO:0007669"/>
    <property type="project" value="TreeGrafter"/>
</dbReference>
<dbReference type="Gene3D" id="2.40.170.20">
    <property type="entry name" value="TonB-dependent receptor, beta-barrel domain"/>
    <property type="match status" value="1"/>
</dbReference>
<evidence type="ECO:0000256" key="4">
    <source>
        <dbReference type="ARBA" id="ARBA00022729"/>
    </source>
</evidence>
<keyword evidence="6" id="KW-0998">Cell outer membrane</keyword>
<dbReference type="SUPFAM" id="SSF49464">
    <property type="entry name" value="Carboxypeptidase regulatory domain-like"/>
    <property type="match status" value="1"/>
</dbReference>
<evidence type="ECO:0000259" key="7">
    <source>
        <dbReference type="Pfam" id="PF07715"/>
    </source>
</evidence>
<dbReference type="AlphaFoldDB" id="A0A381TEL9"/>
<evidence type="ECO:0000256" key="1">
    <source>
        <dbReference type="ARBA" id="ARBA00004571"/>
    </source>
</evidence>
<dbReference type="GO" id="GO:0009279">
    <property type="term" value="C:cell outer membrane"/>
    <property type="evidence" value="ECO:0007669"/>
    <property type="project" value="UniProtKB-SubCell"/>
</dbReference>
<dbReference type="SUPFAM" id="SSF56935">
    <property type="entry name" value="Porins"/>
    <property type="match status" value="1"/>
</dbReference>
<feature type="domain" description="TonB-dependent receptor plug" evidence="7">
    <location>
        <begin position="120"/>
        <end position="229"/>
    </location>
</feature>
<evidence type="ECO:0000313" key="8">
    <source>
        <dbReference type="EMBL" id="SVA12383.1"/>
    </source>
</evidence>
<evidence type="ECO:0000256" key="6">
    <source>
        <dbReference type="ARBA" id="ARBA00023237"/>
    </source>
</evidence>
<dbReference type="Pfam" id="PF13715">
    <property type="entry name" value="CarbopepD_reg_2"/>
    <property type="match status" value="1"/>
</dbReference>
<protein>
    <recommendedName>
        <fullName evidence="7">TonB-dependent receptor plug domain-containing protein</fullName>
    </recommendedName>
</protein>
<feature type="non-terminal residue" evidence="8">
    <location>
        <position position="1"/>
    </location>
</feature>
<dbReference type="PROSITE" id="PS52016">
    <property type="entry name" value="TONB_DEPENDENT_REC_3"/>
    <property type="match status" value="1"/>
</dbReference>
<keyword evidence="2" id="KW-0813">Transport</keyword>
<name>A0A381TEL9_9ZZZZ</name>
<dbReference type="PANTHER" id="PTHR30069:SF29">
    <property type="entry name" value="HEMOGLOBIN AND HEMOGLOBIN-HAPTOGLOBIN-BINDING PROTEIN 1-RELATED"/>
    <property type="match status" value="1"/>
</dbReference>
<keyword evidence="4" id="KW-0732">Signal</keyword>
<dbReference type="Gene3D" id="2.60.40.1120">
    <property type="entry name" value="Carboxypeptidase-like, regulatory domain"/>
    <property type="match status" value="1"/>
</dbReference>
<reference evidence="8" key="1">
    <citation type="submission" date="2018-05" db="EMBL/GenBank/DDBJ databases">
        <authorList>
            <person name="Lanie J.A."/>
            <person name="Ng W.-L."/>
            <person name="Kazmierczak K.M."/>
            <person name="Andrzejewski T.M."/>
            <person name="Davidsen T.M."/>
            <person name="Wayne K.J."/>
            <person name="Tettelin H."/>
            <person name="Glass J.I."/>
            <person name="Rusch D."/>
            <person name="Podicherti R."/>
            <person name="Tsui H.-C.T."/>
            <person name="Winkler M.E."/>
        </authorList>
    </citation>
    <scope>NUCLEOTIDE SEQUENCE</scope>
</reference>